<dbReference type="PANTHER" id="PTHR48079">
    <property type="entry name" value="PROTEIN YEEZ"/>
    <property type="match status" value="1"/>
</dbReference>
<dbReference type="InterPro" id="IPR051783">
    <property type="entry name" value="NAD(P)-dependent_oxidoreduct"/>
</dbReference>
<dbReference type="GeneID" id="19267215"/>
<dbReference type="RefSeq" id="XP_007828974.1">
    <property type="nucleotide sequence ID" value="XM_007830783.1"/>
</dbReference>
<dbReference type="InterPro" id="IPR036291">
    <property type="entry name" value="NAD(P)-bd_dom_sf"/>
</dbReference>
<dbReference type="EMBL" id="KI912110">
    <property type="protein sequence ID" value="ETS84177.1"/>
    <property type="molecule type" value="Genomic_DNA"/>
</dbReference>
<dbReference type="GO" id="GO:0004029">
    <property type="term" value="F:aldehyde dehydrogenase (NAD+) activity"/>
    <property type="evidence" value="ECO:0007669"/>
    <property type="project" value="TreeGrafter"/>
</dbReference>
<dbReference type="InterPro" id="IPR016040">
    <property type="entry name" value="NAD(P)-bd_dom"/>
</dbReference>
<dbReference type="PANTHER" id="PTHR48079:SF8">
    <property type="entry name" value="NAD(P)-BINDING DOMAIN-CONTAINING PROTEIN"/>
    <property type="match status" value="1"/>
</dbReference>
<dbReference type="Proteomes" id="UP000030651">
    <property type="component" value="Unassembled WGS sequence"/>
</dbReference>
<feature type="domain" description="NAD(P)-binding" evidence="1">
    <location>
        <begin position="8"/>
        <end position="82"/>
    </location>
</feature>
<dbReference type="AlphaFoldDB" id="W3XFH5"/>
<dbReference type="OrthoDB" id="2130169at2759"/>
<gene>
    <name evidence="2" type="ORF">PFICI_02202</name>
</gene>
<accession>W3XFH5</accession>
<proteinExistence type="predicted"/>
<dbReference type="GO" id="GO:0005737">
    <property type="term" value="C:cytoplasm"/>
    <property type="evidence" value="ECO:0007669"/>
    <property type="project" value="TreeGrafter"/>
</dbReference>
<organism evidence="2 3">
    <name type="scientific">Pestalotiopsis fici (strain W106-1 / CGMCC3.15140)</name>
    <dbReference type="NCBI Taxonomy" id="1229662"/>
    <lineage>
        <taxon>Eukaryota</taxon>
        <taxon>Fungi</taxon>
        <taxon>Dikarya</taxon>
        <taxon>Ascomycota</taxon>
        <taxon>Pezizomycotina</taxon>
        <taxon>Sordariomycetes</taxon>
        <taxon>Xylariomycetidae</taxon>
        <taxon>Amphisphaeriales</taxon>
        <taxon>Sporocadaceae</taxon>
        <taxon>Pestalotiopsis</taxon>
    </lineage>
</organism>
<dbReference type="STRING" id="1229662.W3XFH5"/>
<dbReference type="OMA" id="WTNVHVA"/>
<evidence type="ECO:0000313" key="3">
    <source>
        <dbReference type="Proteomes" id="UP000030651"/>
    </source>
</evidence>
<dbReference type="Gene3D" id="3.40.50.720">
    <property type="entry name" value="NAD(P)-binding Rossmann-like Domain"/>
    <property type="match status" value="1"/>
</dbReference>
<dbReference type="eggNOG" id="KOG1502">
    <property type="taxonomic scope" value="Eukaryota"/>
</dbReference>
<dbReference type="KEGG" id="pfy:PFICI_02202"/>
<keyword evidence="3" id="KW-1185">Reference proteome</keyword>
<evidence type="ECO:0000259" key="1">
    <source>
        <dbReference type="Pfam" id="PF13460"/>
    </source>
</evidence>
<protein>
    <recommendedName>
        <fullName evidence="1">NAD(P)-binding domain-containing protein</fullName>
    </recommendedName>
</protein>
<dbReference type="Pfam" id="PF13460">
    <property type="entry name" value="NAD_binding_10"/>
    <property type="match status" value="1"/>
</dbReference>
<name>W3XFH5_PESFW</name>
<dbReference type="SUPFAM" id="SSF51735">
    <property type="entry name" value="NAD(P)-binding Rossmann-fold domains"/>
    <property type="match status" value="1"/>
</dbReference>
<evidence type="ECO:0000313" key="2">
    <source>
        <dbReference type="EMBL" id="ETS84177.1"/>
    </source>
</evidence>
<reference evidence="3" key="1">
    <citation type="journal article" date="2015" name="BMC Genomics">
        <title>Genomic and transcriptomic analysis of the endophytic fungus Pestalotiopsis fici reveals its lifestyle and high potential for synthesis of natural products.</title>
        <authorList>
            <person name="Wang X."/>
            <person name="Zhang X."/>
            <person name="Liu L."/>
            <person name="Xiang M."/>
            <person name="Wang W."/>
            <person name="Sun X."/>
            <person name="Che Y."/>
            <person name="Guo L."/>
            <person name="Liu G."/>
            <person name="Guo L."/>
            <person name="Wang C."/>
            <person name="Yin W.B."/>
            <person name="Stadler M."/>
            <person name="Zhang X."/>
            <person name="Liu X."/>
        </authorList>
    </citation>
    <scope>NUCLEOTIDE SEQUENCE [LARGE SCALE GENOMIC DNA]</scope>
    <source>
        <strain evidence="3">W106-1 / CGMCC3.15140</strain>
    </source>
</reference>
<dbReference type="HOGENOM" id="CLU_007383_12_2_1"/>
<dbReference type="FunCoup" id="W3XFH5">
    <property type="interactions" value="33"/>
</dbReference>
<sequence length="341" mass="37301">MGSIFLTGASGYIGGQVLNEIIQNSPDQPITLLLRDEHKAKLIRDKFKKVNVVIGDLDDDDLLEREASKASIVLHLASAGHLKSVQSIHRGLKKRQASEPAYWIQVSGASALAAAELASPSFSPGSGSSDVFDDIEDASKFIKLLRDHKTRAVDNYILYVGSQEPSIETALVFPPIIYGVGEGVTNQRSIQIPELARVTLERGHGVRVGPGLNKWGNVHIRDLGRLFGALVDATSKPKSDFKLWNKDGLYLTGVGEISFGEISEKVARTAVEQGFNTKDTVEELHKPDIDTVLPHGSVIYGTNARSKARRAREHLGWTPREESLEADIPNTVAIEAKRRQN</sequence>
<dbReference type="InParanoid" id="W3XFH5"/>